<organism evidence="6 7">
    <name type="scientific">Astatotilapia calliptera</name>
    <name type="common">Eastern happy</name>
    <name type="synonym">Chromis callipterus</name>
    <dbReference type="NCBI Taxonomy" id="8154"/>
    <lineage>
        <taxon>Eukaryota</taxon>
        <taxon>Metazoa</taxon>
        <taxon>Chordata</taxon>
        <taxon>Craniata</taxon>
        <taxon>Vertebrata</taxon>
        <taxon>Euteleostomi</taxon>
        <taxon>Actinopterygii</taxon>
        <taxon>Neopterygii</taxon>
        <taxon>Teleostei</taxon>
        <taxon>Neoteleostei</taxon>
        <taxon>Acanthomorphata</taxon>
        <taxon>Ovalentaria</taxon>
        <taxon>Cichlomorphae</taxon>
        <taxon>Cichliformes</taxon>
        <taxon>Cichlidae</taxon>
        <taxon>African cichlids</taxon>
        <taxon>Pseudocrenilabrinae</taxon>
        <taxon>Haplochromini</taxon>
        <taxon>Astatotilapia</taxon>
    </lineage>
</organism>
<keyword evidence="7" id="KW-1185">Reference proteome</keyword>
<dbReference type="PANTHER" id="PTHR10903:SF188">
    <property type="entry name" value="GTPASE IMAP FAMILY MEMBER 2-LIKE-RELATED"/>
    <property type="match status" value="1"/>
</dbReference>
<dbReference type="OMA" id="INDASAC"/>
<keyword evidence="3" id="KW-0342">GTP-binding</keyword>
<accession>A0A3P8NUB8</accession>
<dbReference type="PROSITE" id="PS51720">
    <property type="entry name" value="G_AIG1"/>
    <property type="match status" value="2"/>
</dbReference>
<dbReference type="GO" id="GO:0005525">
    <property type="term" value="F:GTP binding"/>
    <property type="evidence" value="ECO:0007669"/>
    <property type="project" value="UniProtKB-KW"/>
</dbReference>
<evidence type="ECO:0000313" key="7">
    <source>
        <dbReference type="Proteomes" id="UP000265100"/>
    </source>
</evidence>
<feature type="region of interest" description="Disordered" evidence="4">
    <location>
        <begin position="796"/>
        <end position="847"/>
    </location>
</feature>
<evidence type="ECO:0000256" key="1">
    <source>
        <dbReference type="ARBA" id="ARBA00008535"/>
    </source>
</evidence>
<feature type="region of interest" description="Disordered" evidence="4">
    <location>
        <begin position="729"/>
        <end position="752"/>
    </location>
</feature>
<dbReference type="RefSeq" id="XP_026044692.1">
    <property type="nucleotide sequence ID" value="XM_026188907.1"/>
</dbReference>
<dbReference type="InterPro" id="IPR045058">
    <property type="entry name" value="GIMA/IAN/Toc"/>
</dbReference>
<sequence>MAFSESAHELRIMLFGKNDDKKSALENLITGKKRSIVSKVLGGRQCHAASGEWNRKPLTVVKTPDIFSLSVDKLLEVMKSCVSLCPPGPNVLLLLVRSDFSEEDRKNLNLVLSVFGQDAFKHSMVILTHNERKSSSVERLIKHCDHRQEYISFDKKDIPISYSKFMEKMNQIVSKNWGKYLMLKEEAKPTRVKSSLNLVLCGRRGAVKTSAAKAILGQTELHSVSNSSECVKHQGEVCGRWVSLVELPALYGKPQEAVMEESFKCISLCQAIHAFILVLPVAPLTDEDKGELEAIQETFSSRVNDFTMILFTVDSDPTDPAVLNFFKENQDIQKLLQTFRQRHVVLNIKAKQQRDSLETMLQTVDKMSLSEKSMGKPHCYTAITLLHAQMEKVLQQEKIIKRQQDEAKKLKMNMITGGEGGEQDSDCLRIVLIGKTGCGKSSTGNTILGRDEFTAASSQISVTQRCQKVHSEVDGRPVVVVDTPGLFDTSLSNEEIQEEMVKCVSLLAPGPHVFLLVIQVGRFTAEEKETLKLIKKFFRKDSEKFIIVLLTRGDELERQGESVDDYIKNKCHDSFKKLISDCGGRYHVFNNSEKQNRTQVSELITKIDTMVKDNGGSFYTNQMLQEAEVAIQMKMESILKKKEEEIQRKYNQEMETIKETMEKERKQMEQERQEKAKELQEMEEKIRFEQERRRKEEQIRNEEEINKKKEVERYRENFNKQIEIVDKQIQSEKEEKTNVDRKLEESREQLRKQQEEWEKEQKEWWEKQRQEEETRREEEQKIKELEEKYKQEKQIYENKLKEDHLRREQEEKEKKELEEKHKKTLEEMKKKHEEEARKQAENANESQKKLVEELAYQKKEYQKEMNELLKHVIKRNSSYYRIKRLLEKQENEMKKVKDEDKKEELQETHEKELVTLMQEILSEKINDASACSVM</sequence>
<dbReference type="SUPFAM" id="SSF52540">
    <property type="entry name" value="P-loop containing nucleoside triphosphate hydrolases"/>
    <property type="match status" value="3"/>
</dbReference>
<dbReference type="RefSeq" id="XP_026044695.1">
    <property type="nucleotide sequence ID" value="XM_026188910.1"/>
</dbReference>
<evidence type="ECO:0000313" key="6">
    <source>
        <dbReference type="Ensembl" id="ENSACLP00000008260.2"/>
    </source>
</evidence>
<dbReference type="CDD" id="cd01852">
    <property type="entry name" value="AIG1"/>
    <property type="match status" value="1"/>
</dbReference>
<evidence type="ECO:0000256" key="3">
    <source>
        <dbReference type="ARBA" id="ARBA00023134"/>
    </source>
</evidence>
<reference evidence="6" key="1">
    <citation type="submission" date="2018-05" db="EMBL/GenBank/DDBJ databases">
        <authorList>
            <person name="Datahose"/>
        </authorList>
    </citation>
    <scope>NUCLEOTIDE SEQUENCE</scope>
</reference>
<keyword evidence="2" id="KW-0547">Nucleotide-binding</keyword>
<evidence type="ECO:0000256" key="2">
    <source>
        <dbReference type="ARBA" id="ARBA00022741"/>
    </source>
</evidence>
<dbReference type="STRING" id="8154.ENSACLP00000008260"/>
<dbReference type="Gene3D" id="3.40.50.300">
    <property type="entry name" value="P-loop containing nucleotide triphosphate hydrolases"/>
    <property type="match status" value="3"/>
</dbReference>
<feature type="domain" description="AIG1-type G" evidence="5">
    <location>
        <begin position="425"/>
        <end position="628"/>
    </location>
</feature>
<dbReference type="AlphaFoldDB" id="A0A3P8NUB8"/>
<dbReference type="Ensembl" id="ENSACLT00000008449.2">
    <property type="protein sequence ID" value="ENSACLP00000008260.2"/>
    <property type="gene ID" value="ENSACLG00000005625.2"/>
</dbReference>
<name>A0A3P8NUB8_ASTCA</name>
<dbReference type="Bgee" id="ENSACLG00000005625">
    <property type="expression patterns" value="Expressed in anal fin and 3 other cell types or tissues"/>
</dbReference>
<dbReference type="RefSeq" id="XP_026044694.1">
    <property type="nucleotide sequence ID" value="XM_026188909.1"/>
</dbReference>
<dbReference type="FunFam" id="3.40.50.300:FF:000366">
    <property type="entry name" value="GTPase, IMAP family member 2"/>
    <property type="match status" value="1"/>
</dbReference>
<protein>
    <recommendedName>
        <fullName evidence="5">AIG1-type G domain-containing protein</fullName>
    </recommendedName>
</protein>
<dbReference type="RefSeq" id="XP_026044696.1">
    <property type="nucleotide sequence ID" value="XM_026188911.1"/>
</dbReference>
<feature type="domain" description="AIG1-type G" evidence="5">
    <location>
        <begin position="193"/>
        <end position="389"/>
    </location>
</feature>
<proteinExistence type="inferred from homology"/>
<reference evidence="6" key="3">
    <citation type="submission" date="2025-09" db="UniProtKB">
        <authorList>
            <consortium name="Ensembl"/>
        </authorList>
    </citation>
    <scope>IDENTIFICATION</scope>
</reference>
<comment type="similarity">
    <text evidence="1">Belongs to the TRAFAC class TrmE-Era-EngA-EngB-Septin-like GTPase superfamily. AIG1/Toc34/Toc159-like paraseptin GTPase family. IAN subfamily.</text>
</comment>
<reference evidence="6" key="2">
    <citation type="submission" date="2025-08" db="UniProtKB">
        <authorList>
            <consortium name="Ensembl"/>
        </authorList>
    </citation>
    <scope>IDENTIFICATION</scope>
</reference>
<dbReference type="PANTHER" id="PTHR10903">
    <property type="entry name" value="GTPASE, IMAP FAMILY MEMBER-RELATED"/>
    <property type="match status" value="1"/>
</dbReference>
<dbReference type="RefSeq" id="XP_026044693.1">
    <property type="nucleotide sequence ID" value="XM_026188908.1"/>
</dbReference>
<dbReference type="Pfam" id="PF04548">
    <property type="entry name" value="AIG1"/>
    <property type="match status" value="3"/>
</dbReference>
<dbReference type="InterPro" id="IPR027417">
    <property type="entry name" value="P-loop_NTPase"/>
</dbReference>
<dbReference type="GeneTree" id="ENSGT00940000164100"/>
<dbReference type="InterPro" id="IPR006703">
    <property type="entry name" value="G_AIG1"/>
</dbReference>
<dbReference type="GeneID" id="113034390"/>
<evidence type="ECO:0000256" key="4">
    <source>
        <dbReference type="SAM" id="MobiDB-lite"/>
    </source>
</evidence>
<evidence type="ECO:0000259" key="5">
    <source>
        <dbReference type="PROSITE" id="PS51720"/>
    </source>
</evidence>
<dbReference type="Proteomes" id="UP000265100">
    <property type="component" value="Chromosome 12"/>
</dbReference>